<accession>A0ABV9I4Q0</accession>
<proteinExistence type="predicted"/>
<gene>
    <name evidence="3" type="ORF">ACFO3O_21130</name>
</gene>
<reference evidence="4" key="1">
    <citation type="journal article" date="2019" name="Int. J. Syst. Evol. Microbiol.">
        <title>The Global Catalogue of Microorganisms (GCM) 10K type strain sequencing project: providing services to taxonomists for standard genome sequencing and annotation.</title>
        <authorList>
            <consortium name="The Broad Institute Genomics Platform"/>
            <consortium name="The Broad Institute Genome Sequencing Center for Infectious Disease"/>
            <person name="Wu L."/>
            <person name="Ma J."/>
        </authorList>
    </citation>
    <scope>NUCLEOTIDE SEQUENCE [LARGE SCALE GENOMIC DNA]</scope>
    <source>
        <strain evidence="4">YJ-61-S</strain>
    </source>
</reference>
<feature type="compositionally biased region" description="Basic residues" evidence="2">
    <location>
        <begin position="110"/>
        <end position="122"/>
    </location>
</feature>
<evidence type="ECO:0000313" key="3">
    <source>
        <dbReference type="EMBL" id="MFC4636424.1"/>
    </source>
</evidence>
<comment type="caution">
    <text evidence="3">The sequence shown here is derived from an EMBL/GenBank/DDBJ whole genome shotgun (WGS) entry which is preliminary data.</text>
</comment>
<dbReference type="Proteomes" id="UP001596043">
    <property type="component" value="Unassembled WGS sequence"/>
</dbReference>
<sequence length="368" mass="43479">MAKKWTSFLKNNTSKNTVKEQQVPSLNFEDILKENEDIQTLLKEKEELEHALKNAPGTQKKEAGDPRFRESEIIPISKKKKDEKKWADNRASLLEKKRQEKKEAAAWEKKHAKKPTVAKPKRKQVDPVAKKETTRKERPVKKKDSSFSKPKNPVRKKHTKNDIEQWLKERLEANKVIKEKKQEAQQWLSKREQTTQRSLAQLKEQKETVSKWIQKQEATKQKALDILKDKRVQEVIPKRIKKPVEDAYAYLDSKNKKGAINKLTIDIKKVVSKKEMPFKKPDIKKNWGDILDKKREAVSQTKKYKKEIERKMNVAPKIAKGLWEKRDLLKKERLKEALALKKEELKAEARKQARAQERKQQKKDDRFF</sequence>
<feature type="coiled-coil region" evidence="1">
    <location>
        <begin position="163"/>
        <end position="197"/>
    </location>
</feature>
<dbReference type="RefSeq" id="WP_379982601.1">
    <property type="nucleotide sequence ID" value="NZ_JBHSFV010000019.1"/>
</dbReference>
<evidence type="ECO:0000313" key="4">
    <source>
        <dbReference type="Proteomes" id="UP001596043"/>
    </source>
</evidence>
<keyword evidence="4" id="KW-1185">Reference proteome</keyword>
<evidence type="ECO:0000256" key="1">
    <source>
        <dbReference type="SAM" id="Coils"/>
    </source>
</evidence>
<organism evidence="3 4">
    <name type="scientific">Dokdonia ponticola</name>
    <dbReference type="NCBI Taxonomy" id="2041041"/>
    <lineage>
        <taxon>Bacteria</taxon>
        <taxon>Pseudomonadati</taxon>
        <taxon>Bacteroidota</taxon>
        <taxon>Flavobacteriia</taxon>
        <taxon>Flavobacteriales</taxon>
        <taxon>Flavobacteriaceae</taxon>
        <taxon>Dokdonia</taxon>
    </lineage>
</organism>
<dbReference type="EMBL" id="JBHSFV010000019">
    <property type="protein sequence ID" value="MFC4636424.1"/>
    <property type="molecule type" value="Genomic_DNA"/>
</dbReference>
<feature type="compositionally biased region" description="Basic and acidic residues" evidence="2">
    <location>
        <begin position="123"/>
        <end position="146"/>
    </location>
</feature>
<evidence type="ECO:0000256" key="2">
    <source>
        <dbReference type="SAM" id="MobiDB-lite"/>
    </source>
</evidence>
<keyword evidence="1" id="KW-0175">Coiled coil</keyword>
<feature type="compositionally biased region" description="Basic and acidic residues" evidence="2">
    <location>
        <begin position="83"/>
        <end position="109"/>
    </location>
</feature>
<name>A0ABV9I4Q0_9FLAO</name>
<feature type="region of interest" description="Disordered" evidence="2">
    <location>
        <begin position="349"/>
        <end position="368"/>
    </location>
</feature>
<feature type="compositionally biased region" description="Basic and acidic residues" evidence="2">
    <location>
        <begin position="59"/>
        <end position="72"/>
    </location>
</feature>
<protein>
    <submittedName>
        <fullName evidence="3">Uncharacterized protein</fullName>
    </submittedName>
</protein>
<feature type="region of interest" description="Disordered" evidence="2">
    <location>
        <begin position="50"/>
        <end position="162"/>
    </location>
</feature>